<protein>
    <recommendedName>
        <fullName evidence="3">Nuclease HARBI1</fullName>
    </recommendedName>
</protein>
<name>A0ABQ9JIS6_9CUCU</name>
<gene>
    <name evidence="1" type="ORF">NQ317_018131</name>
</gene>
<proteinExistence type="predicted"/>
<keyword evidence="2" id="KW-1185">Reference proteome</keyword>
<dbReference type="Proteomes" id="UP001162164">
    <property type="component" value="Unassembled WGS sequence"/>
</dbReference>
<organism evidence="1 2">
    <name type="scientific">Molorchus minor</name>
    <dbReference type="NCBI Taxonomy" id="1323400"/>
    <lineage>
        <taxon>Eukaryota</taxon>
        <taxon>Metazoa</taxon>
        <taxon>Ecdysozoa</taxon>
        <taxon>Arthropoda</taxon>
        <taxon>Hexapoda</taxon>
        <taxon>Insecta</taxon>
        <taxon>Pterygota</taxon>
        <taxon>Neoptera</taxon>
        <taxon>Endopterygota</taxon>
        <taxon>Coleoptera</taxon>
        <taxon>Polyphaga</taxon>
        <taxon>Cucujiformia</taxon>
        <taxon>Chrysomeloidea</taxon>
        <taxon>Cerambycidae</taxon>
        <taxon>Lamiinae</taxon>
        <taxon>Monochamini</taxon>
        <taxon>Molorchus</taxon>
    </lineage>
</organism>
<dbReference type="EMBL" id="JAPWTJ010000536">
    <property type="protein sequence ID" value="KAJ8977528.1"/>
    <property type="molecule type" value="Genomic_DNA"/>
</dbReference>
<evidence type="ECO:0000313" key="2">
    <source>
        <dbReference type="Proteomes" id="UP001162164"/>
    </source>
</evidence>
<evidence type="ECO:0000313" key="1">
    <source>
        <dbReference type="EMBL" id="KAJ8977528.1"/>
    </source>
</evidence>
<reference evidence="1" key="1">
    <citation type="journal article" date="2023" name="Insect Mol. Biol.">
        <title>Genome sequencing provides insights into the evolution of gene families encoding plant cell wall-degrading enzymes in longhorned beetles.</title>
        <authorList>
            <person name="Shin N.R."/>
            <person name="Okamura Y."/>
            <person name="Kirsch R."/>
            <person name="Pauchet Y."/>
        </authorList>
    </citation>
    <scope>NUCLEOTIDE SEQUENCE</scope>
    <source>
        <strain evidence="1">MMC_N1</strain>
    </source>
</reference>
<comment type="caution">
    <text evidence="1">The sequence shown here is derived from an EMBL/GenBank/DDBJ whole genome shotgun (WGS) entry which is preliminary data.</text>
</comment>
<sequence>MREAISVYERVMVTLRFLATGDSYSSLQYLFRIPVCTIGRIVKEVAPAIYDALKDKYMKGEGTGEKAFEKLDADEEGVGTHLVDDEESAYRLSSSSTI</sequence>
<accession>A0ABQ9JIS6</accession>
<evidence type="ECO:0008006" key="3">
    <source>
        <dbReference type="Google" id="ProtNLM"/>
    </source>
</evidence>